<evidence type="ECO:0000256" key="6">
    <source>
        <dbReference type="ARBA" id="ARBA00023141"/>
    </source>
</evidence>
<evidence type="ECO:0000256" key="7">
    <source>
        <dbReference type="ARBA" id="ARBA00023239"/>
    </source>
</evidence>
<dbReference type="EMBL" id="SRRO01000001">
    <property type="protein sequence ID" value="TGN65512.1"/>
    <property type="molecule type" value="Genomic_DNA"/>
</dbReference>
<gene>
    <name evidence="9" type="primary">trpA</name>
    <name evidence="11" type="ORF">EXE59_17260</name>
</gene>
<feature type="active site" description="Proton acceptor" evidence="9">
    <location>
        <position position="49"/>
    </location>
</feature>
<dbReference type="SUPFAM" id="SSF51366">
    <property type="entry name" value="Ribulose-phoshate binding barrel"/>
    <property type="match status" value="1"/>
</dbReference>
<keyword evidence="6 9" id="KW-0057">Aromatic amino acid biosynthesis</keyword>
<feature type="active site" description="Proton acceptor" evidence="9">
    <location>
        <position position="60"/>
    </location>
</feature>
<dbReference type="InterPro" id="IPR018204">
    <property type="entry name" value="Trp_synthase_alpha_AS"/>
</dbReference>
<dbReference type="NCBIfam" id="TIGR00262">
    <property type="entry name" value="trpA"/>
    <property type="match status" value="1"/>
</dbReference>
<evidence type="ECO:0000256" key="10">
    <source>
        <dbReference type="RuleBase" id="RU003662"/>
    </source>
</evidence>
<comment type="pathway">
    <text evidence="2 9">Amino-acid biosynthesis; L-tryptophan biosynthesis; L-tryptophan from chorismate: step 5/5.</text>
</comment>
<comment type="catalytic activity">
    <reaction evidence="8 9">
        <text>(1S,2R)-1-C-(indol-3-yl)glycerol 3-phosphate + L-serine = D-glyceraldehyde 3-phosphate + L-tryptophan + H2O</text>
        <dbReference type="Rhea" id="RHEA:10532"/>
        <dbReference type="ChEBI" id="CHEBI:15377"/>
        <dbReference type="ChEBI" id="CHEBI:33384"/>
        <dbReference type="ChEBI" id="CHEBI:57912"/>
        <dbReference type="ChEBI" id="CHEBI:58866"/>
        <dbReference type="ChEBI" id="CHEBI:59776"/>
        <dbReference type="EC" id="4.2.1.20"/>
    </reaction>
</comment>
<keyword evidence="4 9" id="KW-0028">Amino-acid biosynthesis</keyword>
<proteinExistence type="inferred from homology"/>
<keyword evidence="5 9" id="KW-0822">Tryptophan biosynthesis</keyword>
<dbReference type="InterPro" id="IPR013785">
    <property type="entry name" value="Aldolase_TIM"/>
</dbReference>
<keyword evidence="12" id="KW-1185">Reference proteome</keyword>
<dbReference type="PANTHER" id="PTHR43406">
    <property type="entry name" value="TRYPTOPHAN SYNTHASE, ALPHA CHAIN"/>
    <property type="match status" value="1"/>
</dbReference>
<evidence type="ECO:0000256" key="2">
    <source>
        <dbReference type="ARBA" id="ARBA00004733"/>
    </source>
</evidence>
<comment type="function">
    <text evidence="1 9">The alpha subunit is responsible for the aldol cleavage of indoleglycerol phosphate to indole and glyceraldehyde 3-phosphate.</text>
</comment>
<sequence length="268" mass="27546">MTSTSTAFATAREEGRAALVGYLPAGYPTVEGSIEALRTMVDAGCDAIEIGLPYSDPVMDGPTIQAAAQAALDGGVRTADVLRVVEAVAQTGVPTLVMTYWNPIERYGVQRWAADLAAAGGAGMITPDITPDHGGEWIAAADEHGLDKVFLVAPSSTDERIAMTARESRGFVYAAAVMGVTGARESSSELAGPLVARVRAGGDVPVAVGIGVSTGDQAAEVAAYADGVIVGSAFVRCLLDHEGDEAAGLDALRTLTTDLAEGVRRARR</sequence>
<accession>A0A4Z1C7M3</accession>
<dbReference type="InterPro" id="IPR011060">
    <property type="entry name" value="RibuloseP-bd_barrel"/>
</dbReference>
<comment type="caution">
    <text evidence="11">The sequence shown here is derived from an EMBL/GenBank/DDBJ whole genome shotgun (WGS) entry which is preliminary data.</text>
</comment>
<dbReference type="InterPro" id="IPR002028">
    <property type="entry name" value="Trp_synthase_suA"/>
</dbReference>
<dbReference type="GO" id="GO:0005829">
    <property type="term" value="C:cytosol"/>
    <property type="evidence" value="ECO:0007669"/>
    <property type="project" value="TreeGrafter"/>
</dbReference>
<evidence type="ECO:0000256" key="3">
    <source>
        <dbReference type="ARBA" id="ARBA00011270"/>
    </source>
</evidence>
<keyword evidence="7 9" id="KW-0456">Lyase</keyword>
<dbReference type="EC" id="4.2.1.20" evidence="9"/>
<dbReference type="Pfam" id="PF00290">
    <property type="entry name" value="Trp_syntA"/>
    <property type="match status" value="1"/>
</dbReference>
<evidence type="ECO:0000256" key="4">
    <source>
        <dbReference type="ARBA" id="ARBA00022605"/>
    </source>
</evidence>
<dbReference type="PROSITE" id="PS00167">
    <property type="entry name" value="TRP_SYNTHASE_ALPHA"/>
    <property type="match status" value="1"/>
</dbReference>
<dbReference type="UniPathway" id="UPA00035">
    <property type="reaction ID" value="UER00044"/>
</dbReference>
<dbReference type="FunFam" id="3.20.20.70:FF:000037">
    <property type="entry name" value="Tryptophan synthase alpha chain"/>
    <property type="match status" value="1"/>
</dbReference>
<evidence type="ECO:0000313" key="12">
    <source>
        <dbReference type="Proteomes" id="UP000297496"/>
    </source>
</evidence>
<reference evidence="11 12" key="1">
    <citation type="submission" date="2019-04" db="EMBL/GenBank/DDBJ databases">
        <title>Three New Species of Nocardioides, Nocardioides euryhalodurans sp. nov., Nocardioides seonyuensis sp. nov. and Nocardioides eburneoflavus sp. nov. Isolated from Soil.</title>
        <authorList>
            <person name="Roh S.G."/>
            <person name="Lee C."/>
            <person name="Kim M.-K."/>
            <person name="Kim S.B."/>
        </authorList>
    </citation>
    <scope>NUCLEOTIDE SEQUENCE [LARGE SCALE GENOMIC DNA]</scope>
    <source>
        <strain evidence="11 12">MMS17-SY213</strain>
    </source>
</reference>
<comment type="subunit">
    <text evidence="3 9">Tetramer of two alpha and two beta chains.</text>
</comment>
<organism evidence="11 12">
    <name type="scientific">Nocardioides eburneiflavus</name>
    <dbReference type="NCBI Taxonomy" id="2518372"/>
    <lineage>
        <taxon>Bacteria</taxon>
        <taxon>Bacillati</taxon>
        <taxon>Actinomycetota</taxon>
        <taxon>Actinomycetes</taxon>
        <taxon>Propionibacteriales</taxon>
        <taxon>Nocardioidaceae</taxon>
        <taxon>Nocardioides</taxon>
    </lineage>
</organism>
<dbReference type="PANTHER" id="PTHR43406:SF1">
    <property type="entry name" value="TRYPTOPHAN SYNTHASE ALPHA CHAIN, CHLOROPLASTIC"/>
    <property type="match status" value="1"/>
</dbReference>
<dbReference type="AlphaFoldDB" id="A0A4Z1C7M3"/>
<name>A0A4Z1C7M3_9ACTN</name>
<dbReference type="CDD" id="cd04724">
    <property type="entry name" value="Tryptophan_synthase_alpha"/>
    <property type="match status" value="1"/>
</dbReference>
<dbReference type="HAMAP" id="MF_00131">
    <property type="entry name" value="Trp_synth_alpha"/>
    <property type="match status" value="1"/>
</dbReference>
<dbReference type="RefSeq" id="WP_135840007.1">
    <property type="nucleotide sequence ID" value="NZ_SRRO01000001.1"/>
</dbReference>
<comment type="similarity">
    <text evidence="9 10">Belongs to the TrpA family.</text>
</comment>
<evidence type="ECO:0000256" key="1">
    <source>
        <dbReference type="ARBA" id="ARBA00003365"/>
    </source>
</evidence>
<evidence type="ECO:0000256" key="8">
    <source>
        <dbReference type="ARBA" id="ARBA00049047"/>
    </source>
</evidence>
<protein>
    <recommendedName>
        <fullName evidence="9">Tryptophan synthase alpha chain</fullName>
        <ecNumber evidence="9">4.2.1.20</ecNumber>
    </recommendedName>
</protein>
<dbReference type="Proteomes" id="UP000297496">
    <property type="component" value="Unassembled WGS sequence"/>
</dbReference>
<evidence type="ECO:0000256" key="5">
    <source>
        <dbReference type="ARBA" id="ARBA00022822"/>
    </source>
</evidence>
<evidence type="ECO:0000256" key="9">
    <source>
        <dbReference type="HAMAP-Rule" id="MF_00131"/>
    </source>
</evidence>
<evidence type="ECO:0000313" key="11">
    <source>
        <dbReference type="EMBL" id="TGN65512.1"/>
    </source>
</evidence>
<dbReference type="GO" id="GO:0004834">
    <property type="term" value="F:tryptophan synthase activity"/>
    <property type="evidence" value="ECO:0007669"/>
    <property type="project" value="UniProtKB-UniRule"/>
</dbReference>
<dbReference type="Gene3D" id="3.20.20.70">
    <property type="entry name" value="Aldolase class I"/>
    <property type="match status" value="1"/>
</dbReference>
<dbReference type="OrthoDB" id="9804578at2"/>